<dbReference type="AlphaFoldDB" id="A0A8S0FX17"/>
<name>A0A8S0FX17_ECOLX</name>
<dbReference type="Pfam" id="PF21523">
    <property type="entry name" value="ParM_N"/>
    <property type="match status" value="1"/>
</dbReference>
<feature type="domain" description="Plasmid segregation protein ParM C-terminal" evidence="1">
    <location>
        <begin position="2"/>
        <end position="55"/>
    </location>
</feature>
<dbReference type="EMBL" id="AP022360">
    <property type="protein sequence ID" value="BBU85175.1"/>
    <property type="molecule type" value="Genomic_DNA"/>
</dbReference>
<evidence type="ECO:0000313" key="3">
    <source>
        <dbReference type="Proteomes" id="UP000467488"/>
    </source>
</evidence>
<dbReference type="Proteomes" id="UP000467488">
    <property type="component" value="Chromosome"/>
</dbReference>
<protein>
    <recommendedName>
        <fullName evidence="1">Plasmid segregation protein ParM C-terminal domain-containing protein</fullName>
    </recommendedName>
</protein>
<evidence type="ECO:0000259" key="1">
    <source>
        <dbReference type="Pfam" id="PF21523"/>
    </source>
</evidence>
<gene>
    <name evidence="2" type="ORF">EIMP300_65750</name>
</gene>
<reference evidence="2 3" key="1">
    <citation type="submission" date="2020-01" db="EMBL/GenBank/DDBJ databases">
        <title>Dynamics of blaIMP-6 dissemination in carbapenem resistant Enterobacteriacea isolated from regional surveillance in Osaka, Japan.</title>
        <authorList>
            <person name="Abe R."/>
            <person name="Akeda Y."/>
            <person name="Sugawara Y."/>
            <person name="Yamamoto N."/>
            <person name="Tomono K."/>
            <person name="Takeuchi D."/>
            <person name="Kawahara R."/>
            <person name="Hamada S."/>
        </authorList>
    </citation>
    <scope>NUCLEOTIDE SEQUENCE [LARGE SCALE GENOMIC DNA]</scope>
    <source>
        <strain evidence="2 3">E300</strain>
    </source>
</reference>
<organism evidence="2 3">
    <name type="scientific">Escherichia coli</name>
    <dbReference type="NCBI Taxonomy" id="562"/>
    <lineage>
        <taxon>Bacteria</taxon>
        <taxon>Pseudomonadati</taxon>
        <taxon>Pseudomonadota</taxon>
        <taxon>Gammaproteobacteria</taxon>
        <taxon>Enterobacterales</taxon>
        <taxon>Enterobacteriaceae</taxon>
        <taxon>Escherichia</taxon>
    </lineage>
</organism>
<proteinExistence type="predicted"/>
<dbReference type="InterPro" id="IPR048345">
    <property type="entry name" value="ParM_C"/>
</dbReference>
<dbReference type="Gene3D" id="3.30.420.40">
    <property type="match status" value="1"/>
</dbReference>
<sequence length="58" mass="6016">MIRALAVFSGYGRVMVVGGGAEIVAPAIREVCGVNATFIADGVPQFALVNGLYAMDKE</sequence>
<evidence type="ECO:0000313" key="2">
    <source>
        <dbReference type="EMBL" id="BBU85175.1"/>
    </source>
</evidence>
<accession>A0A8S0FX17</accession>